<keyword evidence="1" id="KW-0812">Transmembrane</keyword>
<dbReference type="EMBL" id="JAHMHR010000047">
    <property type="protein sequence ID" value="KAK1671451.1"/>
    <property type="molecule type" value="Genomic_DNA"/>
</dbReference>
<dbReference type="AlphaFoldDB" id="A0AAJ0EPA0"/>
<evidence type="ECO:0000313" key="3">
    <source>
        <dbReference type="Proteomes" id="UP001224890"/>
    </source>
</evidence>
<feature type="transmembrane region" description="Helical" evidence="1">
    <location>
        <begin position="20"/>
        <end position="49"/>
    </location>
</feature>
<proteinExistence type="predicted"/>
<protein>
    <submittedName>
        <fullName evidence="2">Uncharacterized protein</fullName>
    </submittedName>
</protein>
<comment type="caution">
    <text evidence="2">The sequence shown here is derived from an EMBL/GenBank/DDBJ whole genome shotgun (WGS) entry which is preliminary data.</text>
</comment>
<keyword evidence="1" id="KW-0472">Membrane</keyword>
<gene>
    <name evidence="2" type="ORF">BDP55DRAFT_295431</name>
</gene>
<sequence length="160" mass="17740">MLHIIFVSWAISGAKLEPRGVAWSLSVLFGFVLLVGSSCISPLLALYCIRRLNHLTVYGGAREGWQPGRTAEGVAYPACLSDGFCLYFTRYGWVFPHSGVLTGHACMFTDYVGRDYLSVLLNHRRMSLLFLHHVRLPLPSALGLMFGPLSSYHKSHAVVV</sequence>
<keyword evidence="1" id="KW-1133">Transmembrane helix</keyword>
<organism evidence="2 3">
    <name type="scientific">Colletotrichum godetiae</name>
    <dbReference type="NCBI Taxonomy" id="1209918"/>
    <lineage>
        <taxon>Eukaryota</taxon>
        <taxon>Fungi</taxon>
        <taxon>Dikarya</taxon>
        <taxon>Ascomycota</taxon>
        <taxon>Pezizomycotina</taxon>
        <taxon>Sordariomycetes</taxon>
        <taxon>Hypocreomycetidae</taxon>
        <taxon>Glomerellales</taxon>
        <taxon>Glomerellaceae</taxon>
        <taxon>Colletotrichum</taxon>
        <taxon>Colletotrichum acutatum species complex</taxon>
    </lineage>
</organism>
<keyword evidence="3" id="KW-1185">Reference proteome</keyword>
<evidence type="ECO:0000256" key="1">
    <source>
        <dbReference type="SAM" id="Phobius"/>
    </source>
</evidence>
<dbReference type="Proteomes" id="UP001224890">
    <property type="component" value="Unassembled WGS sequence"/>
</dbReference>
<dbReference type="RefSeq" id="XP_060425454.1">
    <property type="nucleotide sequence ID" value="XM_060566578.1"/>
</dbReference>
<evidence type="ECO:0000313" key="2">
    <source>
        <dbReference type="EMBL" id="KAK1671451.1"/>
    </source>
</evidence>
<reference evidence="2" key="1">
    <citation type="submission" date="2021-06" db="EMBL/GenBank/DDBJ databases">
        <title>Comparative genomics, transcriptomics and evolutionary studies reveal genomic signatures of adaptation to plant cell wall in hemibiotrophic fungi.</title>
        <authorList>
            <consortium name="DOE Joint Genome Institute"/>
            <person name="Baroncelli R."/>
            <person name="Diaz J.F."/>
            <person name="Benocci T."/>
            <person name="Peng M."/>
            <person name="Battaglia E."/>
            <person name="Haridas S."/>
            <person name="Andreopoulos W."/>
            <person name="Labutti K."/>
            <person name="Pangilinan J."/>
            <person name="Floch G.L."/>
            <person name="Makela M.R."/>
            <person name="Henrissat B."/>
            <person name="Grigoriev I.V."/>
            <person name="Crouch J.A."/>
            <person name="De Vries R.P."/>
            <person name="Sukno S.A."/>
            <person name="Thon M.R."/>
        </authorList>
    </citation>
    <scope>NUCLEOTIDE SEQUENCE</scope>
    <source>
        <strain evidence="2">CBS 193.32</strain>
    </source>
</reference>
<accession>A0AAJ0EPA0</accession>
<name>A0AAJ0EPA0_9PEZI</name>
<dbReference type="GeneID" id="85451104"/>